<gene>
    <name evidence="2" type="ORF">G3O08_12785</name>
</gene>
<organism evidence="2 3">
    <name type="scientific">Cryomorpha ignava</name>
    <dbReference type="NCBI Taxonomy" id="101383"/>
    <lineage>
        <taxon>Bacteria</taxon>
        <taxon>Pseudomonadati</taxon>
        <taxon>Bacteroidota</taxon>
        <taxon>Flavobacteriia</taxon>
        <taxon>Flavobacteriales</taxon>
        <taxon>Cryomorphaceae</taxon>
        <taxon>Cryomorpha</taxon>
    </lineage>
</organism>
<keyword evidence="1" id="KW-0732">Signal</keyword>
<accession>A0A7K3WRS8</accession>
<proteinExistence type="predicted"/>
<sequence>MKLIFTLFLFFIATLVSAQEAYDIINLKDGSFFKGNITEYIPEDHATIQLLDGRIISVKAENILSLNVGEASIIKKNFDIKSKGYYNNTLAGPQFGNSQNNNTQITFAFNLVNGYKLNGHHAGIGLGLENHVGSWYAPIYADYSYHISEGSFSPLVGINGGFLIPLQNEQYGGNYYQYNYEKGGFIGGRIGFAAYTGPHFAFLLNLTYRYIHLSEASYAFPFSDIHSFTGSADLHRVGFMIGFVIN</sequence>
<evidence type="ECO:0008006" key="4">
    <source>
        <dbReference type="Google" id="ProtNLM"/>
    </source>
</evidence>
<comment type="caution">
    <text evidence="2">The sequence shown here is derived from an EMBL/GenBank/DDBJ whole genome shotgun (WGS) entry which is preliminary data.</text>
</comment>
<dbReference type="AlphaFoldDB" id="A0A7K3WRS8"/>
<evidence type="ECO:0000256" key="1">
    <source>
        <dbReference type="SAM" id="SignalP"/>
    </source>
</evidence>
<protein>
    <recommendedName>
        <fullName evidence="4">Outer membrane beta-barrel protein</fullName>
    </recommendedName>
</protein>
<feature type="chain" id="PRO_5029509838" description="Outer membrane beta-barrel protein" evidence="1">
    <location>
        <begin position="19"/>
        <end position="246"/>
    </location>
</feature>
<feature type="signal peptide" evidence="1">
    <location>
        <begin position="1"/>
        <end position="18"/>
    </location>
</feature>
<reference evidence="2 3" key="1">
    <citation type="submission" date="2020-02" db="EMBL/GenBank/DDBJ databases">
        <title>Out from the shadows clarifying the taxonomy of the family Cryomorphaceae and related taxa by utilizing the GTDB taxonomic framework.</title>
        <authorList>
            <person name="Bowman J.P."/>
        </authorList>
    </citation>
    <scope>NUCLEOTIDE SEQUENCE [LARGE SCALE GENOMIC DNA]</scope>
    <source>
        <strain evidence="2 3">QSSC 1-22</strain>
    </source>
</reference>
<evidence type="ECO:0000313" key="3">
    <source>
        <dbReference type="Proteomes" id="UP000486602"/>
    </source>
</evidence>
<name>A0A7K3WRS8_9FLAO</name>
<keyword evidence="3" id="KW-1185">Reference proteome</keyword>
<dbReference type="EMBL" id="JAAGVY010000025">
    <property type="protein sequence ID" value="NEN24380.1"/>
    <property type="molecule type" value="Genomic_DNA"/>
</dbReference>
<dbReference type="RefSeq" id="WP_163285775.1">
    <property type="nucleotide sequence ID" value="NZ_JAAGVY010000025.1"/>
</dbReference>
<evidence type="ECO:0000313" key="2">
    <source>
        <dbReference type="EMBL" id="NEN24380.1"/>
    </source>
</evidence>
<dbReference type="Proteomes" id="UP000486602">
    <property type="component" value="Unassembled WGS sequence"/>
</dbReference>